<dbReference type="InterPro" id="IPR025400">
    <property type="entry name" value="Lin1244/Lin1753-like_N"/>
</dbReference>
<feature type="transmembrane region" description="Helical" evidence="2">
    <location>
        <begin position="20"/>
        <end position="39"/>
    </location>
</feature>
<accession>A0ABV0IBD5</accession>
<feature type="region of interest" description="Disordered" evidence="1">
    <location>
        <begin position="295"/>
        <end position="314"/>
    </location>
</feature>
<dbReference type="RefSeq" id="WP_101928761.1">
    <property type="nucleotide sequence ID" value="NZ_PKHW01000004.1"/>
</dbReference>
<dbReference type="Pfam" id="PF14297">
    <property type="entry name" value="Lin1244_N"/>
    <property type="match status" value="1"/>
</dbReference>
<keyword evidence="5" id="KW-1185">Reference proteome</keyword>
<evidence type="ECO:0000259" key="3">
    <source>
        <dbReference type="Pfam" id="PF14297"/>
    </source>
</evidence>
<evidence type="ECO:0000313" key="5">
    <source>
        <dbReference type="Proteomes" id="UP000234197"/>
    </source>
</evidence>
<dbReference type="InterPro" id="IPR034829">
    <property type="entry name" value="DnaD-like_sf"/>
</dbReference>
<keyword evidence="2" id="KW-0812">Transmembrane</keyword>
<sequence length="328" mass="36636">MAKLTNYFSHDVSALSDPKIMIMISLHGMVSYAWWWILIERLAVEEDCKLPYNKFTFAGLAIAFQISDNLAFWKQNIANAKQNVANIASANLPDLVEKFIQSLIEDCNLLDTDGTYFWSPSLQRRTAERLAKTNAILEKRREAGRLGGLAKASKYLANAKQNIANASDGHSKNSSKLANLPKEKKEKKDIIFYSTDEHDEVKQNEANASDDIDINNLFEKSDTKLNDTQSKVYRVYMSEIGEISSVTKERIDDLVVDFGANEVVNAISIASERGKGSIGYITAILNNKVKEEVIKGNGSNGRNGGNRKNKAATDISEVDWDKETGEWI</sequence>
<reference evidence="5" key="1">
    <citation type="submission" date="2017-12" db="EMBL/GenBank/DDBJ databases">
        <title>Phylogenetic diversity of female urinary microbiome.</title>
        <authorList>
            <person name="Thomas-White K."/>
            <person name="Wolfe A.J."/>
        </authorList>
    </citation>
    <scope>NUCLEOTIDE SEQUENCE [LARGE SCALE GENOMIC DNA]</scope>
    <source>
        <strain evidence="5">UMB0138</strain>
    </source>
</reference>
<dbReference type="EMBL" id="PKMC02000007">
    <property type="protein sequence ID" value="MEO9178641.1"/>
    <property type="molecule type" value="Genomic_DNA"/>
</dbReference>
<feature type="domain" description="Lin1244/Lin1753-like N-terminal" evidence="3">
    <location>
        <begin position="7"/>
        <end position="121"/>
    </location>
</feature>
<evidence type="ECO:0000256" key="1">
    <source>
        <dbReference type="SAM" id="MobiDB-lite"/>
    </source>
</evidence>
<protein>
    <submittedName>
        <fullName evidence="4">Lin1244/Lin1753 domain-containing protein</fullName>
    </submittedName>
</protein>
<evidence type="ECO:0000313" key="4">
    <source>
        <dbReference type="EMBL" id="MEO9178641.1"/>
    </source>
</evidence>
<comment type="caution">
    <text evidence="4">The sequence shown here is derived from an EMBL/GenBank/DDBJ whole genome shotgun (WGS) entry which is preliminary data.</text>
</comment>
<dbReference type="Proteomes" id="UP000234197">
    <property type="component" value="Unassembled WGS sequence"/>
</dbReference>
<evidence type="ECO:0000256" key="2">
    <source>
        <dbReference type="SAM" id="Phobius"/>
    </source>
</evidence>
<organism evidence="4 5">
    <name type="scientific">Veillonella parvula</name>
    <name type="common">Staphylococcus parvulus</name>
    <dbReference type="NCBI Taxonomy" id="29466"/>
    <lineage>
        <taxon>Bacteria</taxon>
        <taxon>Bacillati</taxon>
        <taxon>Bacillota</taxon>
        <taxon>Negativicutes</taxon>
        <taxon>Veillonellales</taxon>
        <taxon>Veillonellaceae</taxon>
        <taxon>Veillonella</taxon>
    </lineage>
</organism>
<keyword evidence="2" id="KW-1133">Transmembrane helix</keyword>
<name>A0ABV0IBD5_VEIPA</name>
<keyword evidence="2" id="KW-0472">Membrane</keyword>
<dbReference type="SUPFAM" id="SSF158499">
    <property type="entry name" value="DnaD domain-like"/>
    <property type="match status" value="1"/>
</dbReference>
<reference evidence="4 5" key="2">
    <citation type="submission" date="2024-04" db="EMBL/GenBank/DDBJ databases">
        <title>Na.</title>
        <authorList>
            <person name="Choi B."/>
        </authorList>
    </citation>
    <scope>NUCLEOTIDE SEQUENCE [LARGE SCALE GENOMIC DNA]</scope>
    <source>
        <strain evidence="4 5">UMB0138</strain>
    </source>
</reference>
<proteinExistence type="predicted"/>
<dbReference type="Gene3D" id="1.10.10.630">
    <property type="entry name" value="DnaD domain-like"/>
    <property type="match status" value="1"/>
</dbReference>
<gene>
    <name evidence="4" type="ORF">CYJ21_006735</name>
</gene>